<dbReference type="GO" id="GO:0003924">
    <property type="term" value="F:GTPase activity"/>
    <property type="evidence" value="ECO:0007669"/>
    <property type="project" value="UniProtKB-UniRule"/>
</dbReference>
<evidence type="ECO:0000256" key="4">
    <source>
        <dbReference type="ARBA" id="ARBA00022730"/>
    </source>
</evidence>
<comment type="similarity">
    <text evidence="10">Belongs to the TRAFAC class YlqF/YawG GTPase family. RsgA subfamily.</text>
</comment>
<keyword evidence="5 10" id="KW-0547">Nucleotide-binding</keyword>
<keyword evidence="2 10" id="KW-0690">Ribosome biogenesis</keyword>
<feature type="binding site" evidence="10">
    <location>
        <begin position="163"/>
        <end position="166"/>
    </location>
    <ligand>
        <name>GTP</name>
        <dbReference type="ChEBI" id="CHEBI:37565"/>
    </ligand>
</feature>
<dbReference type="GO" id="GO:0005737">
    <property type="term" value="C:cytoplasm"/>
    <property type="evidence" value="ECO:0007669"/>
    <property type="project" value="UniProtKB-SubCell"/>
</dbReference>
<dbReference type="InterPro" id="IPR030378">
    <property type="entry name" value="G_CP_dom"/>
</dbReference>
<keyword evidence="1 10" id="KW-0963">Cytoplasm</keyword>
<dbReference type="Pfam" id="PF03193">
    <property type="entry name" value="RsgA_GTPase"/>
    <property type="match status" value="1"/>
</dbReference>
<evidence type="ECO:0000256" key="7">
    <source>
        <dbReference type="ARBA" id="ARBA00022833"/>
    </source>
</evidence>
<keyword evidence="7 10" id="KW-0862">Zinc</keyword>
<name>A0A8G2FAT2_9BACT</name>
<dbReference type="PROSITE" id="PS50936">
    <property type="entry name" value="ENGC_GTPASE"/>
    <property type="match status" value="1"/>
</dbReference>
<dbReference type="NCBIfam" id="TIGR00157">
    <property type="entry name" value="ribosome small subunit-dependent GTPase A"/>
    <property type="match status" value="1"/>
</dbReference>
<gene>
    <name evidence="10 13" type="primary">rsgA</name>
    <name evidence="13" type="ORF">AB2Z07_02245</name>
    <name evidence="14" type="ORF">SAMN05660830_01268</name>
</gene>
<dbReference type="GO" id="GO:0042274">
    <property type="term" value="P:ribosomal small subunit biogenesis"/>
    <property type="evidence" value="ECO:0007669"/>
    <property type="project" value="UniProtKB-UniRule"/>
</dbReference>
<comment type="cofactor">
    <cofactor evidence="10">
        <name>Zn(2+)</name>
        <dbReference type="ChEBI" id="CHEBI:29105"/>
    </cofactor>
    <text evidence="10">Binds 1 zinc ion per subunit.</text>
</comment>
<organism evidence="14 15">
    <name type="scientific">Halodesulfovibrio aestuarii</name>
    <dbReference type="NCBI Taxonomy" id="126333"/>
    <lineage>
        <taxon>Bacteria</taxon>
        <taxon>Pseudomonadati</taxon>
        <taxon>Thermodesulfobacteriota</taxon>
        <taxon>Desulfovibrionia</taxon>
        <taxon>Desulfovibrionales</taxon>
        <taxon>Desulfovibrionaceae</taxon>
        <taxon>Halodesulfovibrio</taxon>
    </lineage>
</organism>
<dbReference type="PANTHER" id="PTHR32120:SF10">
    <property type="entry name" value="SMALL RIBOSOMAL SUBUNIT BIOGENESIS GTPASE RSGA"/>
    <property type="match status" value="1"/>
</dbReference>
<keyword evidence="9 10" id="KW-0342">GTP-binding</keyword>
<keyword evidence="3 10" id="KW-0479">Metal-binding</keyword>
<dbReference type="EMBL" id="JBFSOO010000002">
    <property type="protein sequence ID" value="MEZ6852361.1"/>
    <property type="molecule type" value="Genomic_DNA"/>
</dbReference>
<protein>
    <recommendedName>
        <fullName evidence="10">Small ribosomal subunit biogenesis GTPase RsgA</fullName>
        <ecNumber evidence="10">3.6.1.-</ecNumber>
    </recommendedName>
</protein>
<feature type="binding site" evidence="10">
    <location>
        <position position="310"/>
    </location>
    <ligand>
        <name>Zn(2+)</name>
        <dbReference type="ChEBI" id="CHEBI:29105"/>
    </ligand>
</feature>
<evidence type="ECO:0000256" key="8">
    <source>
        <dbReference type="ARBA" id="ARBA00022884"/>
    </source>
</evidence>
<dbReference type="PROSITE" id="PS51721">
    <property type="entry name" value="G_CP"/>
    <property type="match status" value="1"/>
</dbReference>
<keyword evidence="6 10" id="KW-0378">Hydrolase</keyword>
<sequence length="369" mass="40469">MNKQRSSESNIDCSTSSLVLLGWNSFFQASFDGMDNPSGSPVRVSGVRRHSFLVTNGQREWLTTISGRLLHQKQEVFPAVGDWVLVKDSVITTVLPREKTLSRGASGGRGKHEDAARQQQVIAANVDIVIIVCGLDRDFNLRRIERYITLVYNCGLTPVVVLTKADTQVVPETFVCEVEAIAFGVSVHLLGFQDDTGLMKLKAHLDGSTKTAAMIGSSGAGKSTLLNRLVGKDIQRTGAVSSAVVKGKHTTTERDLIMLPDGGMIVDNPGIREIAFWDAGDGVSMSFGDIEELAAGCRFHDCSHTSEPGCRVLEAVATGTVSEERLVSYHKMKRELSYAAERQHKSAERLEKERWKDIAQIVKAIKKRR</sequence>
<dbReference type="GO" id="GO:0046872">
    <property type="term" value="F:metal ion binding"/>
    <property type="evidence" value="ECO:0007669"/>
    <property type="project" value="UniProtKB-KW"/>
</dbReference>
<reference evidence="13 16" key="2">
    <citation type="submission" date="2024-07" db="EMBL/GenBank/DDBJ databases">
        <title>Active virus-host system and metabolic interactions in a Lokiarchaeon culture.</title>
        <authorList>
            <person name="Ponce Toledo R.I."/>
            <person name="Rodrigues Oliveira T."/>
            <person name="Schleper C."/>
        </authorList>
    </citation>
    <scope>NUCLEOTIDE SEQUENCE [LARGE SCALE GENOMIC DNA]</scope>
    <source>
        <strain evidence="13 16">B35</strain>
    </source>
</reference>
<dbReference type="Proteomes" id="UP001568358">
    <property type="component" value="Unassembled WGS sequence"/>
</dbReference>
<dbReference type="HAMAP" id="MF_01820">
    <property type="entry name" value="GTPase_RsgA"/>
    <property type="match status" value="1"/>
</dbReference>
<dbReference type="GO" id="GO:0005525">
    <property type="term" value="F:GTP binding"/>
    <property type="evidence" value="ECO:0007669"/>
    <property type="project" value="UniProtKB-UniRule"/>
</dbReference>
<comment type="subunit">
    <text evidence="10">Monomer. Associates with 30S ribosomal subunit, binds 16S rRNA.</text>
</comment>
<feature type="domain" description="EngC GTPase" evidence="11">
    <location>
        <begin position="124"/>
        <end position="272"/>
    </location>
</feature>
<evidence type="ECO:0000256" key="6">
    <source>
        <dbReference type="ARBA" id="ARBA00022801"/>
    </source>
</evidence>
<evidence type="ECO:0000256" key="2">
    <source>
        <dbReference type="ARBA" id="ARBA00022517"/>
    </source>
</evidence>
<keyword evidence="8 10" id="KW-0694">RNA-binding</keyword>
<feature type="binding site" evidence="10">
    <location>
        <position position="304"/>
    </location>
    <ligand>
        <name>Zn(2+)</name>
        <dbReference type="ChEBI" id="CHEBI:29105"/>
    </ligand>
</feature>
<comment type="function">
    <text evidence="10">One of several proteins that assist in the late maturation steps of the functional core of the 30S ribosomal subunit. Helps release RbfA from mature subunits. May play a role in the assembly of ribosomal proteins into the subunit. Circularly permuted GTPase that catalyzes slow GTP hydrolysis, GTPase activity is stimulated by the 30S ribosomal subunit.</text>
</comment>
<evidence type="ECO:0000313" key="16">
    <source>
        <dbReference type="Proteomes" id="UP001568358"/>
    </source>
</evidence>
<keyword evidence="16" id="KW-1185">Reference proteome</keyword>
<comment type="subcellular location">
    <subcellularLocation>
        <location evidence="10">Cytoplasm</location>
    </subcellularLocation>
</comment>
<evidence type="ECO:0000256" key="9">
    <source>
        <dbReference type="ARBA" id="ARBA00023134"/>
    </source>
</evidence>
<dbReference type="InterPro" id="IPR010914">
    <property type="entry name" value="RsgA_GTPase_dom"/>
</dbReference>
<evidence type="ECO:0000256" key="3">
    <source>
        <dbReference type="ARBA" id="ARBA00022723"/>
    </source>
</evidence>
<accession>A0A8G2FAT2</accession>
<evidence type="ECO:0000256" key="1">
    <source>
        <dbReference type="ARBA" id="ARBA00022490"/>
    </source>
</evidence>
<dbReference type="RefSeq" id="WP_026364700.1">
    <property type="nucleotide sequence ID" value="NZ_CP192217.1"/>
</dbReference>
<evidence type="ECO:0000256" key="5">
    <source>
        <dbReference type="ARBA" id="ARBA00022741"/>
    </source>
</evidence>
<feature type="binding site" evidence="10">
    <location>
        <position position="297"/>
    </location>
    <ligand>
        <name>Zn(2+)</name>
        <dbReference type="ChEBI" id="CHEBI:29105"/>
    </ligand>
</feature>
<feature type="domain" description="CP-type G" evidence="12">
    <location>
        <begin position="116"/>
        <end position="274"/>
    </location>
</feature>
<dbReference type="GO" id="GO:0019843">
    <property type="term" value="F:rRNA binding"/>
    <property type="evidence" value="ECO:0007669"/>
    <property type="project" value="UniProtKB-KW"/>
</dbReference>
<dbReference type="EMBL" id="FQZR01000003">
    <property type="protein sequence ID" value="SHI98318.1"/>
    <property type="molecule type" value="Genomic_DNA"/>
</dbReference>
<dbReference type="InterPro" id="IPR004881">
    <property type="entry name" value="Ribosome_biogen_GTPase_RsgA"/>
</dbReference>
<evidence type="ECO:0000313" key="15">
    <source>
        <dbReference type="Proteomes" id="UP000184001"/>
    </source>
</evidence>
<dbReference type="EC" id="3.6.1.-" evidence="10"/>
<dbReference type="Gene3D" id="3.40.50.300">
    <property type="entry name" value="P-loop containing nucleotide triphosphate hydrolases"/>
    <property type="match status" value="1"/>
</dbReference>
<keyword evidence="4 10" id="KW-0699">rRNA-binding</keyword>
<comment type="caution">
    <text evidence="14">The sequence shown here is derived from an EMBL/GenBank/DDBJ whole genome shotgun (WGS) entry which is preliminary data.</text>
</comment>
<reference evidence="14 15" key="1">
    <citation type="submission" date="2016-11" db="EMBL/GenBank/DDBJ databases">
        <authorList>
            <person name="Varghese N."/>
            <person name="Submissions S."/>
        </authorList>
    </citation>
    <scope>NUCLEOTIDE SEQUENCE [LARGE SCALE GENOMIC DNA]</scope>
    <source>
        <strain evidence="14 15">DSM 17919</strain>
    </source>
</reference>
<dbReference type="Proteomes" id="UP000184001">
    <property type="component" value="Unassembled WGS sequence"/>
</dbReference>
<feature type="binding site" evidence="10">
    <location>
        <position position="302"/>
    </location>
    <ligand>
        <name>Zn(2+)</name>
        <dbReference type="ChEBI" id="CHEBI:29105"/>
    </ligand>
</feature>
<dbReference type="PANTHER" id="PTHR32120">
    <property type="entry name" value="SMALL RIBOSOMAL SUBUNIT BIOGENESIS GTPASE RSGA"/>
    <property type="match status" value="1"/>
</dbReference>
<evidence type="ECO:0000313" key="14">
    <source>
        <dbReference type="EMBL" id="SHI98318.1"/>
    </source>
</evidence>
<dbReference type="InterPro" id="IPR027417">
    <property type="entry name" value="P-loop_NTPase"/>
</dbReference>
<dbReference type="Gene3D" id="1.10.40.50">
    <property type="entry name" value="Probable gtpase engc, domain 3"/>
    <property type="match status" value="1"/>
</dbReference>
<evidence type="ECO:0000259" key="12">
    <source>
        <dbReference type="PROSITE" id="PS51721"/>
    </source>
</evidence>
<dbReference type="AlphaFoldDB" id="A0A8G2FAT2"/>
<evidence type="ECO:0000256" key="10">
    <source>
        <dbReference type="HAMAP-Rule" id="MF_01820"/>
    </source>
</evidence>
<dbReference type="CDD" id="cd01854">
    <property type="entry name" value="YjeQ_EngC"/>
    <property type="match status" value="1"/>
</dbReference>
<feature type="binding site" evidence="10">
    <location>
        <begin position="216"/>
        <end position="224"/>
    </location>
    <ligand>
        <name>GTP</name>
        <dbReference type="ChEBI" id="CHEBI:37565"/>
    </ligand>
</feature>
<evidence type="ECO:0000259" key="11">
    <source>
        <dbReference type="PROSITE" id="PS50936"/>
    </source>
</evidence>
<proteinExistence type="inferred from homology"/>
<dbReference type="SUPFAM" id="SSF52540">
    <property type="entry name" value="P-loop containing nucleoside triphosphate hydrolases"/>
    <property type="match status" value="1"/>
</dbReference>
<evidence type="ECO:0000313" key="13">
    <source>
        <dbReference type="EMBL" id="MEZ6852361.1"/>
    </source>
</evidence>